<dbReference type="SMART" id="SM00165">
    <property type="entry name" value="UBA"/>
    <property type="match status" value="2"/>
</dbReference>
<evidence type="ECO:0000256" key="9">
    <source>
        <dbReference type="ARBA" id="ARBA00022807"/>
    </source>
</evidence>
<evidence type="ECO:0000259" key="19">
    <source>
        <dbReference type="PROSITE" id="PS50271"/>
    </source>
</evidence>
<dbReference type="VEuPathDB" id="VectorBase:CSON014521"/>
<dbReference type="InterPro" id="IPR028889">
    <property type="entry name" value="USP"/>
</dbReference>
<evidence type="ECO:0000256" key="11">
    <source>
        <dbReference type="PIRNR" id="PIRNR016308"/>
    </source>
</evidence>
<dbReference type="EMBL" id="UFQT01000827">
    <property type="protein sequence ID" value="SSX27428.1"/>
    <property type="molecule type" value="Genomic_DNA"/>
</dbReference>
<evidence type="ECO:0000256" key="7">
    <source>
        <dbReference type="ARBA" id="ARBA00022786"/>
    </source>
</evidence>
<dbReference type="Gene3D" id="3.90.70.10">
    <property type="entry name" value="Cysteine proteinases"/>
    <property type="match status" value="1"/>
</dbReference>
<keyword evidence="5" id="KW-0677">Repeat</keyword>
<dbReference type="SUPFAM" id="SSF57850">
    <property type="entry name" value="RING/U-box"/>
    <property type="match status" value="1"/>
</dbReference>
<feature type="domain" description="UBA" evidence="17">
    <location>
        <begin position="676"/>
        <end position="716"/>
    </location>
</feature>
<dbReference type="CDD" id="cd02658">
    <property type="entry name" value="Peptidase_C19B"/>
    <property type="match status" value="1"/>
</dbReference>
<organism evidence="20">
    <name type="scientific">Culicoides sonorensis</name>
    <name type="common">Biting midge</name>
    <dbReference type="NCBI Taxonomy" id="179676"/>
    <lineage>
        <taxon>Eukaryota</taxon>
        <taxon>Metazoa</taxon>
        <taxon>Ecdysozoa</taxon>
        <taxon>Arthropoda</taxon>
        <taxon>Hexapoda</taxon>
        <taxon>Insecta</taxon>
        <taxon>Pterygota</taxon>
        <taxon>Neoptera</taxon>
        <taxon>Endopterygota</taxon>
        <taxon>Diptera</taxon>
        <taxon>Nematocera</taxon>
        <taxon>Chironomoidea</taxon>
        <taxon>Ceratopogonidae</taxon>
        <taxon>Ceratopogoninae</taxon>
        <taxon>Culicoides</taxon>
        <taxon>Monoculicoides</taxon>
    </lineage>
</organism>
<dbReference type="EC" id="3.4.19.12" evidence="11 16"/>
<accession>A0A336MN68</accession>
<dbReference type="InterPro" id="IPR001607">
    <property type="entry name" value="Znf_UBP"/>
</dbReference>
<proteinExistence type="inferred from homology"/>
<dbReference type="OMA" id="FVPCEHT"/>
<evidence type="ECO:0000256" key="12">
    <source>
        <dbReference type="PIRSR" id="PIRSR016308-1"/>
    </source>
</evidence>
<dbReference type="InterPro" id="IPR050185">
    <property type="entry name" value="Ub_carboxyl-term_hydrolase"/>
</dbReference>
<feature type="domain" description="USP" evidence="18">
    <location>
        <begin position="315"/>
        <end position="802"/>
    </location>
</feature>
<dbReference type="Pfam" id="PF02148">
    <property type="entry name" value="zf-UBP"/>
    <property type="match status" value="1"/>
</dbReference>
<protein>
    <recommendedName>
        <fullName evidence="11 16">Ubiquitin carboxyl-terminal hydrolase</fullName>
        <ecNumber evidence="11 16">3.4.19.12</ecNumber>
    </recommendedName>
</protein>
<evidence type="ECO:0000256" key="5">
    <source>
        <dbReference type="ARBA" id="ARBA00022737"/>
    </source>
</evidence>
<evidence type="ECO:0000259" key="17">
    <source>
        <dbReference type="PROSITE" id="PS50030"/>
    </source>
</evidence>
<dbReference type="PROSITE" id="PS50030">
    <property type="entry name" value="UBA"/>
    <property type="match status" value="2"/>
</dbReference>
<dbReference type="SUPFAM" id="SSF54001">
    <property type="entry name" value="Cysteine proteinases"/>
    <property type="match status" value="1"/>
</dbReference>
<evidence type="ECO:0000256" key="6">
    <source>
        <dbReference type="ARBA" id="ARBA00022771"/>
    </source>
</evidence>
<keyword evidence="7 11" id="KW-0833">Ubl conjugation pathway</keyword>
<dbReference type="GO" id="GO:0006508">
    <property type="term" value="P:proteolysis"/>
    <property type="evidence" value="ECO:0007669"/>
    <property type="project" value="UniProtKB-KW"/>
</dbReference>
<keyword evidence="10 11" id="KW-0862">Zinc</keyword>
<dbReference type="Gene3D" id="3.30.40.10">
    <property type="entry name" value="Zinc/RING finger domain, C3HC4 (zinc finger)"/>
    <property type="match status" value="2"/>
</dbReference>
<feature type="binding site" evidence="13">
    <location>
        <position position="248"/>
    </location>
    <ligand>
        <name>substrate</name>
    </ligand>
</feature>
<dbReference type="PROSITE" id="PS50235">
    <property type="entry name" value="USP_3"/>
    <property type="match status" value="1"/>
</dbReference>
<dbReference type="CDD" id="cd14294">
    <property type="entry name" value="UBA1_UBP5_like"/>
    <property type="match status" value="1"/>
</dbReference>
<dbReference type="InterPro" id="IPR018200">
    <property type="entry name" value="USP_CS"/>
</dbReference>
<evidence type="ECO:0000256" key="3">
    <source>
        <dbReference type="ARBA" id="ARBA00022670"/>
    </source>
</evidence>
<dbReference type="PANTHER" id="PTHR21646:SF10">
    <property type="entry name" value="UBIQUITIN CARBOXYL-TERMINAL HYDROLASE 14"/>
    <property type="match status" value="1"/>
</dbReference>
<dbReference type="AlphaFoldDB" id="A0A336MN68"/>
<evidence type="ECO:0000256" key="2">
    <source>
        <dbReference type="ARBA" id="ARBA00009085"/>
    </source>
</evidence>
<dbReference type="InterPro" id="IPR015940">
    <property type="entry name" value="UBA"/>
</dbReference>
<dbReference type="Pfam" id="PF00443">
    <property type="entry name" value="UCH"/>
    <property type="match status" value="1"/>
</dbReference>
<comment type="similarity">
    <text evidence="2 11 16">Belongs to the peptidase C19 family.</text>
</comment>
<feature type="binding site" evidence="14">
    <location>
        <position position="207"/>
    </location>
    <ligand>
        <name>Zn(2+)</name>
        <dbReference type="ChEBI" id="CHEBI:29105"/>
    </ligand>
</feature>
<keyword evidence="6 15" id="KW-0863">Zinc-finger</keyword>
<feature type="domain" description="UBP-type" evidence="19">
    <location>
        <begin position="163"/>
        <end position="272"/>
    </location>
</feature>
<feature type="active site" description="Proton acceptor" evidence="12">
    <location>
        <position position="764"/>
    </location>
</feature>
<feature type="binding site" evidence="14">
    <location>
        <position position="190"/>
    </location>
    <ligand>
        <name>Zn(2+)</name>
        <dbReference type="ChEBI" id="CHEBI:29105"/>
    </ligand>
</feature>
<dbReference type="GO" id="GO:0016579">
    <property type="term" value="P:protein deubiquitination"/>
    <property type="evidence" value="ECO:0007669"/>
    <property type="project" value="InterPro"/>
</dbReference>
<evidence type="ECO:0000313" key="20">
    <source>
        <dbReference type="EMBL" id="SSX27428.1"/>
    </source>
</evidence>
<dbReference type="FunFam" id="3.30.40.10:FF:000026">
    <property type="entry name" value="Ubiquitin carboxyl-terminal hydrolase"/>
    <property type="match status" value="1"/>
</dbReference>
<evidence type="ECO:0000256" key="1">
    <source>
        <dbReference type="ARBA" id="ARBA00000707"/>
    </source>
</evidence>
<dbReference type="InterPro" id="IPR013083">
    <property type="entry name" value="Znf_RING/FYVE/PHD"/>
</dbReference>
<feature type="binding site" evidence="14">
    <location>
        <position position="220"/>
    </location>
    <ligand>
        <name>Zn(2+)</name>
        <dbReference type="ChEBI" id="CHEBI:29105"/>
    </ligand>
</feature>
<evidence type="ECO:0000256" key="4">
    <source>
        <dbReference type="ARBA" id="ARBA00022723"/>
    </source>
</evidence>
<evidence type="ECO:0000256" key="14">
    <source>
        <dbReference type="PIRSR" id="PIRSR016308-3"/>
    </source>
</evidence>
<dbReference type="GO" id="GO:0008270">
    <property type="term" value="F:zinc ion binding"/>
    <property type="evidence" value="ECO:0007669"/>
    <property type="project" value="UniProtKB-UniRule"/>
</dbReference>
<keyword evidence="3 11" id="KW-0645">Protease</keyword>
<dbReference type="InterPro" id="IPR009060">
    <property type="entry name" value="UBA-like_sf"/>
</dbReference>
<dbReference type="InterPro" id="IPR041432">
    <property type="entry name" value="UBP13_Znf-UBP_var"/>
</dbReference>
<dbReference type="PIRSF" id="PIRSF016308">
    <property type="entry name" value="UBP"/>
    <property type="match status" value="1"/>
</dbReference>
<feature type="binding site" evidence="14">
    <location>
        <position position="187"/>
    </location>
    <ligand>
        <name>Zn(2+)</name>
        <dbReference type="ChEBI" id="CHEBI:29105"/>
    </ligand>
</feature>
<evidence type="ECO:0000256" key="8">
    <source>
        <dbReference type="ARBA" id="ARBA00022801"/>
    </source>
</evidence>
<dbReference type="PANTHER" id="PTHR21646">
    <property type="entry name" value="UBIQUITIN CARBOXYL-TERMINAL HYDROLASE"/>
    <property type="match status" value="1"/>
</dbReference>
<reference evidence="20" key="1">
    <citation type="submission" date="2018-07" db="EMBL/GenBank/DDBJ databases">
        <authorList>
            <person name="Quirk P.G."/>
            <person name="Krulwich T.A."/>
        </authorList>
    </citation>
    <scope>NUCLEOTIDE SEQUENCE</scope>
</reference>
<dbReference type="SMART" id="SM00290">
    <property type="entry name" value="ZnF_UBP"/>
    <property type="match status" value="1"/>
</dbReference>
<feature type="binding site" evidence="13">
    <location>
        <begin position="209"/>
        <end position="212"/>
    </location>
    <ligand>
        <name>substrate</name>
    </ligand>
</feature>
<evidence type="ECO:0000256" key="15">
    <source>
        <dbReference type="PROSITE-ProRule" id="PRU00502"/>
    </source>
</evidence>
<evidence type="ECO:0000259" key="18">
    <source>
        <dbReference type="PROSITE" id="PS50235"/>
    </source>
</evidence>
<dbReference type="FunFam" id="1.10.8.10:FF:000167">
    <property type="entry name" value="Ubiquitin carboxyl-terminal hydrolase"/>
    <property type="match status" value="1"/>
</dbReference>
<dbReference type="PROSITE" id="PS00973">
    <property type="entry name" value="USP_2"/>
    <property type="match status" value="1"/>
</dbReference>
<dbReference type="CDD" id="cd14386">
    <property type="entry name" value="UBA2_UBP5"/>
    <property type="match status" value="1"/>
</dbReference>
<dbReference type="InterPro" id="IPR038765">
    <property type="entry name" value="Papain-like_cys_pep_sf"/>
</dbReference>
<dbReference type="GO" id="GO:0004843">
    <property type="term" value="F:cysteine-type deubiquitinase activity"/>
    <property type="evidence" value="ECO:0007669"/>
    <property type="project" value="UniProtKB-UniRule"/>
</dbReference>
<dbReference type="InterPro" id="IPR016652">
    <property type="entry name" value="Ubiquitinyl_hydrolase"/>
</dbReference>
<dbReference type="Pfam" id="PF17807">
    <property type="entry name" value="zf-UBP_var"/>
    <property type="match status" value="1"/>
</dbReference>
<name>A0A336MN68_CULSO</name>
<evidence type="ECO:0000256" key="13">
    <source>
        <dbReference type="PIRSR" id="PIRSR016308-2"/>
    </source>
</evidence>
<evidence type="ECO:0000256" key="10">
    <source>
        <dbReference type="ARBA" id="ARBA00022833"/>
    </source>
</evidence>
<dbReference type="Gene3D" id="1.10.8.10">
    <property type="entry name" value="DNA helicase RuvA subunit, C-terminal domain"/>
    <property type="match status" value="2"/>
</dbReference>
<dbReference type="SUPFAM" id="SSF46934">
    <property type="entry name" value="UBA-like"/>
    <property type="match status" value="1"/>
</dbReference>
<sequence>MELIQKHLKSIKVPSASDRIYKDECVYSFTTPDSSCGLLVSLTTFLGFDPEYAAKYATATGNCVFLHIKRTRREIAQEKGQQEEVTRLAIGVPGGFNVDEKKYEYDTSYCIVVLPENVKISYPNSELPMILEMAVQGIISAESATERERKEALAGTWDGEVRKVSAYAENLEQLDNGKKIPPRGWKCEKCDLTTNLWLNLTDGSILCGRKFFDGSGGNNHAVEYYAEKKYPLAVKLGTITADGKGDVYSYPEDDMVEDPHLKKHLAHFGINVGQLEKTEKSMVELELDLNQKIGEWGLLTESSSVLEPIYGPGYTGMKNLGNSCYLNSVMQVIFTIPDFIERFVTNSDQYFSKFPLNPAEDFNIQMSKLGTGLLSGKYSATPENVENGEVVGVAPAMFKTLIGKGHQDFSTNTQQDAQEFFSHVINVLNKHSLNQTNPGDAFKFKVEDRVECGSSANVKYTYRDEWCLPLNIPLQAVTNFDEVQAYEKRRLEAEENGLKLAPEDVVRPKIPLQACFQKFGEVETVEQFFSSAINDTTFAKKSTRLATMPDYLVLHLKKFTIREDWTEVKLDVAIDIPDVLDLTSLRGIGLQPDEKELPEITGNLPELPAQDPAVLSALVDMGFPIEACKKAIYFTKNSGLEAATQWMMEHMADNDFGDPFDPYKLVSDQSNKVAFVPNPEGIMMLTSMGFTEQQAAKALKETNNNTERAVDWIFSHQDELGSGDDGQEPMDQSAPPVTQYHDGNAQYELVAFISHMGTSSAVGHYVCHILKDGKWIIFNDEKVALSQNPPKELAYLYLYKRSSN</sequence>
<dbReference type="PROSITE" id="PS00972">
    <property type="entry name" value="USP_1"/>
    <property type="match status" value="1"/>
</dbReference>
<dbReference type="InterPro" id="IPR001394">
    <property type="entry name" value="Peptidase_C19_UCH"/>
</dbReference>
<keyword evidence="4 11" id="KW-0479">Metal-binding</keyword>
<keyword evidence="8 11" id="KW-0378">Hydrolase</keyword>
<feature type="binding site" evidence="13">
    <location>
        <position position="253"/>
    </location>
    <ligand>
        <name>substrate</name>
    </ligand>
</feature>
<comment type="catalytic activity">
    <reaction evidence="1 11 16">
        <text>Thiol-dependent hydrolysis of ester, thioester, amide, peptide and isopeptide bonds formed by the C-terminal Gly of ubiquitin (a 76-residue protein attached to proteins as an intracellular targeting signal).</text>
        <dbReference type="EC" id="3.4.19.12"/>
    </reaction>
</comment>
<feature type="binding site" evidence="13">
    <location>
        <position position="197"/>
    </location>
    <ligand>
        <name>substrate</name>
    </ligand>
</feature>
<feature type="active site" description="Nucleophile" evidence="12">
    <location>
        <position position="324"/>
    </location>
</feature>
<gene>
    <name evidence="20" type="primary">CSON014521</name>
</gene>
<feature type="domain" description="UBA" evidence="17">
    <location>
        <begin position="609"/>
        <end position="650"/>
    </location>
</feature>
<evidence type="ECO:0000256" key="16">
    <source>
        <dbReference type="RuleBase" id="RU366025"/>
    </source>
</evidence>
<dbReference type="PROSITE" id="PS50271">
    <property type="entry name" value="ZF_UBP"/>
    <property type="match status" value="1"/>
</dbReference>
<feature type="binding site" evidence="13">
    <location>
        <position position="250"/>
    </location>
    <ligand>
        <name>substrate</name>
    </ligand>
</feature>
<dbReference type="Pfam" id="PF00627">
    <property type="entry name" value="UBA"/>
    <property type="match status" value="2"/>
</dbReference>
<keyword evidence="9 11" id="KW-0788">Thiol protease</keyword>